<evidence type="ECO:0000256" key="3">
    <source>
        <dbReference type="ARBA" id="ARBA00022448"/>
    </source>
</evidence>
<organism evidence="10 11">
    <name type="scientific">Entotheonella factor</name>
    <dbReference type="NCBI Taxonomy" id="1429438"/>
    <lineage>
        <taxon>Bacteria</taxon>
        <taxon>Pseudomonadati</taxon>
        <taxon>Nitrospinota/Tectimicrobiota group</taxon>
        <taxon>Candidatus Tectimicrobiota</taxon>
        <taxon>Candidatus Entotheonellia</taxon>
        <taxon>Candidatus Entotheonellales</taxon>
        <taxon>Candidatus Entotheonellaceae</taxon>
        <taxon>Candidatus Entotheonella</taxon>
    </lineage>
</organism>
<feature type="transmembrane region" description="Helical" evidence="8">
    <location>
        <begin position="159"/>
        <end position="186"/>
    </location>
</feature>
<feature type="transmembrane region" description="Helical" evidence="8">
    <location>
        <begin position="104"/>
        <end position="124"/>
    </location>
</feature>
<evidence type="ECO:0000256" key="5">
    <source>
        <dbReference type="ARBA" id="ARBA00022692"/>
    </source>
</evidence>
<comment type="caution">
    <text evidence="10">The sequence shown here is derived from an EMBL/GenBank/DDBJ whole genome shotgun (WGS) entry which is preliminary data.</text>
</comment>
<dbReference type="GO" id="GO:0022857">
    <property type="term" value="F:transmembrane transporter activity"/>
    <property type="evidence" value="ECO:0007669"/>
    <property type="project" value="InterPro"/>
</dbReference>
<feature type="transmembrane region" description="Helical" evidence="8">
    <location>
        <begin position="131"/>
        <end position="153"/>
    </location>
</feature>
<accession>W4LBK9</accession>
<feature type="transmembrane region" description="Helical" evidence="8">
    <location>
        <begin position="306"/>
        <end position="325"/>
    </location>
</feature>
<dbReference type="HOGENOM" id="CLU_019602_16_1_7"/>
<keyword evidence="4" id="KW-1003">Cell membrane</keyword>
<dbReference type="EMBL" id="AZHW01000926">
    <property type="protein sequence ID" value="ETW95362.1"/>
    <property type="molecule type" value="Genomic_DNA"/>
</dbReference>
<dbReference type="InterPro" id="IPR035906">
    <property type="entry name" value="MetI-like_sf"/>
</dbReference>
<dbReference type="InterPro" id="IPR010065">
    <property type="entry name" value="AA_ABC_transptr_permease_3TM"/>
</dbReference>
<reference evidence="10 11" key="1">
    <citation type="journal article" date="2014" name="Nature">
        <title>An environmental bacterial taxon with a large and distinct metabolic repertoire.</title>
        <authorList>
            <person name="Wilson M.C."/>
            <person name="Mori T."/>
            <person name="Ruckert C."/>
            <person name="Uria A.R."/>
            <person name="Helf M.J."/>
            <person name="Takada K."/>
            <person name="Gernert C."/>
            <person name="Steffens U.A."/>
            <person name="Heycke N."/>
            <person name="Schmitt S."/>
            <person name="Rinke C."/>
            <person name="Helfrich E.J."/>
            <person name="Brachmann A.O."/>
            <person name="Gurgui C."/>
            <person name="Wakimoto T."/>
            <person name="Kracht M."/>
            <person name="Crusemann M."/>
            <person name="Hentschel U."/>
            <person name="Abe I."/>
            <person name="Matsunaga S."/>
            <person name="Kalinowski J."/>
            <person name="Takeyama H."/>
            <person name="Piel J."/>
        </authorList>
    </citation>
    <scope>NUCLEOTIDE SEQUENCE [LARGE SCALE GENOMIC DNA]</scope>
    <source>
        <strain evidence="11">TSY1</strain>
    </source>
</reference>
<feature type="transmembrane region" description="Helical" evidence="8">
    <location>
        <begin position="39"/>
        <end position="61"/>
    </location>
</feature>
<name>W4LBK9_ENTF1</name>
<sequence length="368" mass="40725">MRGEAQSERQATIPLRPPPGPGWLSRWLNALFGTWTDRVITLACLAAIVLVLPGVASWVFFDAVWSVADAKSCTPERGACWAVVEARFRLICFGLYPYDEHWRSTLACVVIVLVTVVSCLPVAWTLRRLSLLWGLGFATFYVLMRGGVFGLTAVTPDRWGGLALTLFIFASVVLIGFPLAIVLALSRQSKLPVISRLSAFAIDMTRSFPLLTILFAAAVILPFALPNWLQGDKLYRVIFAFAFFFACYQAEIIRGGMQAIPAGQDEAAKALGLSYLQRVAFVLLPQAFRNALPATINQVVITFKETSVVVIIGFFEVMTSGNAAFGSGEWTHAYVEVYVFVALIYFVFVFTLSRYGAYLERRMRVGLN</sequence>
<dbReference type="AlphaFoldDB" id="W4LBK9"/>
<evidence type="ECO:0000313" key="11">
    <source>
        <dbReference type="Proteomes" id="UP000019141"/>
    </source>
</evidence>
<evidence type="ECO:0000256" key="4">
    <source>
        <dbReference type="ARBA" id="ARBA00022475"/>
    </source>
</evidence>
<dbReference type="PATRIC" id="fig|1429438.4.peg.5878"/>
<evidence type="ECO:0000259" key="9">
    <source>
        <dbReference type="PROSITE" id="PS50928"/>
    </source>
</evidence>
<keyword evidence="7 8" id="KW-0472">Membrane</keyword>
<evidence type="ECO:0000256" key="1">
    <source>
        <dbReference type="ARBA" id="ARBA00004429"/>
    </source>
</evidence>
<keyword evidence="6 8" id="KW-1133">Transmembrane helix</keyword>
<protein>
    <submittedName>
        <fullName evidence="10">ABC transporter permease</fullName>
    </submittedName>
</protein>
<evidence type="ECO:0000256" key="8">
    <source>
        <dbReference type="RuleBase" id="RU363032"/>
    </source>
</evidence>
<feature type="transmembrane region" description="Helical" evidence="8">
    <location>
        <begin position="207"/>
        <end position="228"/>
    </location>
</feature>
<dbReference type="PANTHER" id="PTHR30614">
    <property type="entry name" value="MEMBRANE COMPONENT OF AMINO ACID ABC TRANSPORTER"/>
    <property type="match status" value="1"/>
</dbReference>
<dbReference type="GO" id="GO:0043190">
    <property type="term" value="C:ATP-binding cassette (ABC) transporter complex"/>
    <property type="evidence" value="ECO:0007669"/>
    <property type="project" value="InterPro"/>
</dbReference>
<dbReference type="Proteomes" id="UP000019141">
    <property type="component" value="Unassembled WGS sequence"/>
</dbReference>
<gene>
    <name evidence="10" type="ORF">ETSY1_30940</name>
</gene>
<feature type="transmembrane region" description="Helical" evidence="8">
    <location>
        <begin position="337"/>
        <end position="357"/>
    </location>
</feature>
<comment type="subcellular location">
    <subcellularLocation>
        <location evidence="1">Cell inner membrane</location>
        <topology evidence="1">Multi-pass membrane protein</topology>
    </subcellularLocation>
    <subcellularLocation>
        <location evidence="8">Cell membrane</location>
        <topology evidence="8">Multi-pass membrane protein</topology>
    </subcellularLocation>
</comment>
<keyword evidence="3 8" id="KW-0813">Transport</keyword>
<feature type="transmembrane region" description="Helical" evidence="8">
    <location>
        <begin position="234"/>
        <end position="253"/>
    </location>
</feature>
<dbReference type="NCBIfam" id="TIGR01726">
    <property type="entry name" value="HEQRo_perm_3TM"/>
    <property type="match status" value="1"/>
</dbReference>
<dbReference type="InterPro" id="IPR000515">
    <property type="entry name" value="MetI-like"/>
</dbReference>
<dbReference type="GO" id="GO:0006865">
    <property type="term" value="P:amino acid transport"/>
    <property type="evidence" value="ECO:0007669"/>
    <property type="project" value="TreeGrafter"/>
</dbReference>
<dbReference type="CDD" id="cd06261">
    <property type="entry name" value="TM_PBP2"/>
    <property type="match status" value="1"/>
</dbReference>
<evidence type="ECO:0000256" key="7">
    <source>
        <dbReference type="ARBA" id="ARBA00023136"/>
    </source>
</evidence>
<keyword evidence="11" id="KW-1185">Reference proteome</keyword>
<dbReference type="InterPro" id="IPR043429">
    <property type="entry name" value="ArtM/GltK/GlnP/TcyL/YhdX-like"/>
</dbReference>
<comment type="similarity">
    <text evidence="2">Belongs to the binding-protein-dependent transport system permease family. HisMQ subfamily.</text>
</comment>
<keyword evidence="5 8" id="KW-0812">Transmembrane</keyword>
<dbReference type="Gene3D" id="1.10.3720.10">
    <property type="entry name" value="MetI-like"/>
    <property type="match status" value="1"/>
</dbReference>
<evidence type="ECO:0000256" key="2">
    <source>
        <dbReference type="ARBA" id="ARBA00010072"/>
    </source>
</evidence>
<dbReference type="PANTHER" id="PTHR30614:SF41">
    <property type="entry name" value="INNER MEMBRANE AMINO-ACID ABC TRANSPORTER PERMEASE PROTEIN YHDY"/>
    <property type="match status" value="1"/>
</dbReference>
<evidence type="ECO:0000313" key="10">
    <source>
        <dbReference type="EMBL" id="ETW95362.1"/>
    </source>
</evidence>
<proteinExistence type="inferred from homology"/>
<dbReference type="PROSITE" id="PS50928">
    <property type="entry name" value="ABC_TM1"/>
    <property type="match status" value="1"/>
</dbReference>
<feature type="domain" description="ABC transmembrane type-1" evidence="9">
    <location>
        <begin position="162"/>
        <end position="356"/>
    </location>
</feature>
<evidence type="ECO:0000256" key="6">
    <source>
        <dbReference type="ARBA" id="ARBA00022989"/>
    </source>
</evidence>
<dbReference type="Pfam" id="PF00528">
    <property type="entry name" value="BPD_transp_1"/>
    <property type="match status" value="1"/>
</dbReference>
<dbReference type="SUPFAM" id="SSF161098">
    <property type="entry name" value="MetI-like"/>
    <property type="match status" value="1"/>
</dbReference>